<comment type="caution">
    <text evidence="2">The sequence shown here is derived from an EMBL/GenBank/DDBJ whole genome shotgun (WGS) entry which is preliminary data.</text>
</comment>
<keyword evidence="3" id="KW-1185">Reference proteome</keyword>
<dbReference type="InterPro" id="IPR001680">
    <property type="entry name" value="WD40_rpt"/>
</dbReference>
<dbReference type="RefSeq" id="WP_282583289.1">
    <property type="nucleotide sequence ID" value="NZ_JAMOIM010000001.1"/>
</dbReference>
<dbReference type="AlphaFoldDB" id="A0AA41YXY8"/>
<accession>A0AA41YXY8</accession>
<dbReference type="PANTHER" id="PTHR47197">
    <property type="entry name" value="PROTEIN NIRF"/>
    <property type="match status" value="1"/>
</dbReference>
<feature type="signal peptide" evidence="1">
    <location>
        <begin position="1"/>
        <end position="21"/>
    </location>
</feature>
<protein>
    <recommendedName>
        <fullName evidence="4">Lactonase family protein</fullName>
    </recommendedName>
</protein>
<evidence type="ECO:0000313" key="2">
    <source>
        <dbReference type="EMBL" id="MCW6506953.1"/>
    </source>
</evidence>
<evidence type="ECO:0000313" key="3">
    <source>
        <dbReference type="Proteomes" id="UP001165667"/>
    </source>
</evidence>
<evidence type="ECO:0000256" key="1">
    <source>
        <dbReference type="SAM" id="SignalP"/>
    </source>
</evidence>
<dbReference type="Pfam" id="PF00400">
    <property type="entry name" value="WD40"/>
    <property type="match status" value="1"/>
</dbReference>
<name>A0AA41YXY8_9HYPH</name>
<keyword evidence="1" id="KW-0732">Signal</keyword>
<proteinExistence type="predicted"/>
<dbReference type="EMBL" id="JAMOIM010000001">
    <property type="protein sequence ID" value="MCW6506953.1"/>
    <property type="molecule type" value="Genomic_DNA"/>
</dbReference>
<dbReference type="InterPro" id="IPR051200">
    <property type="entry name" value="Host-pathogen_enzymatic-act"/>
</dbReference>
<reference evidence="2" key="1">
    <citation type="submission" date="2022-05" db="EMBL/GenBank/DDBJ databases">
        <authorList>
            <person name="Pankratov T."/>
        </authorList>
    </citation>
    <scope>NUCLEOTIDE SEQUENCE</scope>
    <source>
        <strain evidence="2">BP6-180914</strain>
    </source>
</reference>
<dbReference type="InterPro" id="IPR015943">
    <property type="entry name" value="WD40/YVTN_repeat-like_dom_sf"/>
</dbReference>
<dbReference type="SUPFAM" id="SSF51004">
    <property type="entry name" value="C-terminal (heme d1) domain of cytochrome cd1-nitrite reductase"/>
    <property type="match status" value="1"/>
</dbReference>
<sequence length="388" mass="40589">MRRHLILAVAAGLLWGAPAWADALLLSANDGLQRFDNGAYVMRPHPGLGTLSAFRLDAGALQPLWHVAVEQTAVGPPTALAVAPGNRLALIANPAILDPSDRDKIRREDDLQVVPLSGSSHDVGHVPLNHHPWSVAIAPDGRLAATANGDGTVTLLRIAGETVTVIRDITVGTPTSLDTGVAFSKDGRYMLVSRRHDDVVTLFRIDGDAGSPVRDLTVGSNPYEIVTSPDGRLVAVSNIGRNSGDRDSISLIDLRADPVRTVGIFSVAPTPEGLAFSADGRWLAVNSINGSNLKRESPFHSDHSLIQLFALRGDAAQQVGTAEVGANAQGLAFSPDGSRLVVQDYATDALLTFSFGDDGLHASGVPVPVEGGPSALAIVPQPSGAENN</sequence>
<dbReference type="Gene3D" id="2.130.10.10">
    <property type="entry name" value="YVTN repeat-like/Quinoprotein amine dehydrogenase"/>
    <property type="match status" value="3"/>
</dbReference>
<dbReference type="InterPro" id="IPR011048">
    <property type="entry name" value="Haem_d1_sf"/>
</dbReference>
<feature type="chain" id="PRO_5041205324" description="Lactonase family protein" evidence="1">
    <location>
        <begin position="22"/>
        <end position="388"/>
    </location>
</feature>
<evidence type="ECO:0008006" key="4">
    <source>
        <dbReference type="Google" id="ProtNLM"/>
    </source>
</evidence>
<gene>
    <name evidence="2" type="ORF">M8523_02835</name>
</gene>
<organism evidence="2 3">
    <name type="scientific">Lichenifustis flavocetrariae</name>
    <dbReference type="NCBI Taxonomy" id="2949735"/>
    <lineage>
        <taxon>Bacteria</taxon>
        <taxon>Pseudomonadati</taxon>
        <taxon>Pseudomonadota</taxon>
        <taxon>Alphaproteobacteria</taxon>
        <taxon>Hyphomicrobiales</taxon>
        <taxon>Lichenihabitantaceae</taxon>
        <taxon>Lichenifustis</taxon>
    </lineage>
</organism>
<dbReference type="Proteomes" id="UP001165667">
    <property type="component" value="Unassembled WGS sequence"/>
</dbReference>
<dbReference type="PANTHER" id="PTHR47197:SF3">
    <property type="entry name" value="DIHYDRO-HEME D1 DEHYDROGENASE"/>
    <property type="match status" value="1"/>
</dbReference>